<dbReference type="PANTHER" id="PTHR38772">
    <property type="match status" value="1"/>
</dbReference>
<evidence type="ECO:0000313" key="5">
    <source>
        <dbReference type="Proteomes" id="UP001595710"/>
    </source>
</evidence>
<keyword evidence="5" id="KW-1185">Reference proteome</keyword>
<dbReference type="PANTHER" id="PTHR38772:SF1">
    <property type="entry name" value="NUCLEOID-ASSOCIATED PROTEIN YEJK"/>
    <property type="match status" value="1"/>
</dbReference>
<dbReference type="Proteomes" id="UP001595710">
    <property type="component" value="Unassembled WGS sequence"/>
</dbReference>
<evidence type="ECO:0000313" key="4">
    <source>
        <dbReference type="EMBL" id="MFC3702429.1"/>
    </source>
</evidence>
<keyword evidence="3" id="KW-0963">Cytoplasm</keyword>
<dbReference type="EMBL" id="JBHRYN010000012">
    <property type="protein sequence ID" value="MFC3702429.1"/>
    <property type="molecule type" value="Genomic_DNA"/>
</dbReference>
<reference evidence="5" key="1">
    <citation type="journal article" date="2019" name="Int. J. Syst. Evol. Microbiol.">
        <title>The Global Catalogue of Microorganisms (GCM) 10K type strain sequencing project: providing services to taxonomists for standard genome sequencing and annotation.</title>
        <authorList>
            <consortium name="The Broad Institute Genomics Platform"/>
            <consortium name="The Broad Institute Genome Sequencing Center for Infectious Disease"/>
            <person name="Wu L."/>
            <person name="Ma J."/>
        </authorList>
    </citation>
    <scope>NUCLEOTIDE SEQUENCE [LARGE SCALE GENOMIC DNA]</scope>
    <source>
        <strain evidence="5">CECT 8288</strain>
    </source>
</reference>
<dbReference type="Pfam" id="PF04245">
    <property type="entry name" value="NA37"/>
    <property type="match status" value="1"/>
</dbReference>
<evidence type="ECO:0000256" key="2">
    <source>
        <dbReference type="ARBA" id="ARBA00009035"/>
    </source>
</evidence>
<sequence length="336" mass="37297">MPIKHAVVHGLTINESHVDIHLNDQELALNESVEDLVYRIKSSFYGRSSKQYGQFDETGRAISQAIRNVSDGKTPFVEASHQIMESFASLIKDESLSTQGYWLVVQEALEQGEFFWLCQFKSKDELSVTDSLGIDGNSVIDFSKLGFAAQINLSDMADDSVEKYITVSFGFGDRALQAGLCNYIGFTETVSPTQDTKVFMDVVKAFSDTMPKEKGAAYQKKAAEFCVEQSKAGETVAYQAISDELVNDTQSTAADSLSSFILEKKPDIKEHFIPDQKSLKKFIRFSGKSKEVSISFNNDTLGNAIEFDAEKEHLVIKQLPATLLKQLKALNEAGDF</sequence>
<evidence type="ECO:0000256" key="3">
    <source>
        <dbReference type="ARBA" id="ARBA00022490"/>
    </source>
</evidence>
<dbReference type="InterPro" id="IPR007358">
    <property type="entry name" value="Nucleoid_associated_NdpA"/>
</dbReference>
<comment type="similarity">
    <text evidence="2">Belongs to the YejK family.</text>
</comment>
<gene>
    <name evidence="4" type="ORF">ACFOND_12335</name>
</gene>
<comment type="subcellular location">
    <subcellularLocation>
        <location evidence="1">Cytoplasm</location>
        <location evidence="1">Nucleoid</location>
    </subcellularLocation>
</comment>
<organism evidence="4 5">
    <name type="scientific">Reinekea marina</name>
    <dbReference type="NCBI Taxonomy" id="1310421"/>
    <lineage>
        <taxon>Bacteria</taxon>
        <taxon>Pseudomonadati</taxon>
        <taxon>Pseudomonadota</taxon>
        <taxon>Gammaproteobacteria</taxon>
        <taxon>Oceanospirillales</taxon>
        <taxon>Saccharospirillaceae</taxon>
        <taxon>Reinekea</taxon>
    </lineage>
</organism>
<comment type="caution">
    <text evidence="4">The sequence shown here is derived from an EMBL/GenBank/DDBJ whole genome shotgun (WGS) entry which is preliminary data.</text>
</comment>
<proteinExistence type="inferred from homology"/>
<protein>
    <submittedName>
        <fullName evidence="4">Nucleoid-associated protein</fullName>
    </submittedName>
</protein>
<evidence type="ECO:0000256" key="1">
    <source>
        <dbReference type="ARBA" id="ARBA00004453"/>
    </source>
</evidence>
<name>A0ABV7WVS7_9GAMM</name>
<dbReference type="RefSeq" id="WP_290281232.1">
    <property type="nucleotide sequence ID" value="NZ_JAUFQI010000001.1"/>
</dbReference>
<accession>A0ABV7WVS7</accession>